<organism evidence="2">
    <name type="scientific">Pinctada fucata</name>
    <name type="common">Akoya pearl oyster</name>
    <name type="synonym">Pinctada imbricata fucata</name>
    <dbReference type="NCBI Taxonomy" id="50426"/>
    <lineage>
        <taxon>Eukaryota</taxon>
        <taxon>Metazoa</taxon>
        <taxon>Spiralia</taxon>
        <taxon>Lophotrochozoa</taxon>
        <taxon>Mollusca</taxon>
        <taxon>Bivalvia</taxon>
        <taxon>Autobranchia</taxon>
        <taxon>Pteriomorphia</taxon>
        <taxon>Pterioida</taxon>
        <taxon>Pterioidea</taxon>
        <taxon>Pteriidae</taxon>
        <taxon>Pinctada</taxon>
    </lineage>
</organism>
<sequence>MKTAAILAVVLLIGVLSVQGDWKKPPFNKCWWKLKWYLKKCHFWPFPWNCQKLCYWKYKKCIWLGGHHFGGGYGAYGPGLGGGMSALSGGGGGLFGGGAGGGGYFGDGAGGGGGGAGGYLGGGAGGGGGYFGGGAGFDGYDDDDSYGGYGWHRPIHRKKKY</sequence>
<evidence type="ECO:0000256" key="1">
    <source>
        <dbReference type="SAM" id="SignalP"/>
    </source>
</evidence>
<accession>A0A1B0UKM0</accession>
<keyword evidence="1" id="KW-0732">Signal</keyword>
<protein>
    <submittedName>
        <fullName evidence="2">Lysine-rich matrix protein 9</fullName>
    </submittedName>
</protein>
<evidence type="ECO:0000313" key="2">
    <source>
        <dbReference type="EMBL" id="AMC39957.1"/>
    </source>
</evidence>
<dbReference type="AlphaFoldDB" id="A0A1B0UKM0"/>
<feature type="signal peptide" evidence="1">
    <location>
        <begin position="1"/>
        <end position="20"/>
    </location>
</feature>
<proteinExistence type="evidence at transcript level"/>
<feature type="chain" id="PRO_5008517216" evidence="1">
    <location>
        <begin position="21"/>
        <end position="161"/>
    </location>
</feature>
<reference evidence="2" key="1">
    <citation type="submission" date="2015-03" db="EMBL/GenBank/DDBJ databases">
        <title>Structure and expression profile of the lysine-rich matrix protein family in the Pinctada fucata: indicative of roles in shell formation.</title>
        <authorList>
            <person name="Liang J."/>
            <person name="Xie J."/>
            <person name="Gao J."/>
            <person name="Xu C."/>
            <person name="Li S."/>
            <person name="Xie L."/>
            <person name="Zhang R."/>
        </authorList>
    </citation>
    <scope>NUCLEOTIDE SEQUENCE</scope>
</reference>
<gene>
    <name evidence="2" type="primary">KRMP9</name>
</gene>
<name>A0A1B0UKM0_PINFU</name>
<dbReference type="EMBL" id="KP940483">
    <property type="protein sequence ID" value="AMC39957.1"/>
    <property type="molecule type" value="mRNA"/>
</dbReference>